<dbReference type="Pfam" id="PF03177">
    <property type="entry name" value="Nucleoporin_C"/>
    <property type="match status" value="1"/>
</dbReference>
<dbReference type="GO" id="GO:0005635">
    <property type="term" value="C:nuclear envelope"/>
    <property type="evidence" value="ECO:0007669"/>
    <property type="project" value="UniProtKB-ARBA"/>
</dbReference>
<evidence type="ECO:0000256" key="2">
    <source>
        <dbReference type="ARBA" id="ARBA00022448"/>
    </source>
</evidence>
<dbReference type="Proteomes" id="UP000192927">
    <property type="component" value="Unassembled WGS sequence"/>
</dbReference>
<proteinExistence type="predicted"/>
<dbReference type="EMBL" id="FWEW01003178">
    <property type="protein sequence ID" value="SLM38948.1"/>
    <property type="molecule type" value="Genomic_DNA"/>
</dbReference>
<keyword evidence="2" id="KW-0813">Transport</keyword>
<keyword evidence="6" id="KW-1185">Reference proteome</keyword>
<protein>
    <recommendedName>
        <fullName evidence="4">Nucleoporin Nup133/Nup155-like C-terminal domain-containing protein</fullName>
    </recommendedName>
</protein>
<dbReference type="Gene3D" id="1.20.120.1880">
    <property type="entry name" value="Nucleoporin, helical C-terminal domain"/>
    <property type="match status" value="1"/>
</dbReference>
<reference evidence="6" key="1">
    <citation type="submission" date="2017-03" db="EMBL/GenBank/DDBJ databases">
        <authorList>
            <person name="Sharma R."/>
            <person name="Thines M."/>
        </authorList>
    </citation>
    <scope>NUCLEOTIDE SEQUENCE [LARGE SCALE GENOMIC DNA]</scope>
</reference>
<dbReference type="InterPro" id="IPR042538">
    <property type="entry name" value="Nucleoporin_Nup155_C_3"/>
</dbReference>
<evidence type="ECO:0000256" key="3">
    <source>
        <dbReference type="ARBA" id="ARBA00023242"/>
    </source>
</evidence>
<keyword evidence="3" id="KW-0539">Nucleus</keyword>
<dbReference type="InterPro" id="IPR007187">
    <property type="entry name" value="Nucleoporin_Nup133/Nup155_C"/>
</dbReference>
<evidence type="ECO:0000259" key="4">
    <source>
        <dbReference type="Pfam" id="PF03177"/>
    </source>
</evidence>
<feature type="domain" description="Nucleoporin Nup133/Nup155-like C-terminal" evidence="4">
    <location>
        <begin position="2"/>
        <end position="103"/>
    </location>
</feature>
<name>A0A1W5D708_9LECA</name>
<feature type="non-terminal residue" evidence="5">
    <location>
        <position position="106"/>
    </location>
</feature>
<sequence length="106" mass="12243">MIKQTWQQYFQLLHDTTVEAGQPLPFEAISDGMRSLGSRLKVSETIFPVHTLLPILLRYSHDHQRNVAPAHWVVDIFLSLSILYERLFDVLEAMFYAQEPPFIASA</sequence>
<comment type="subcellular location">
    <subcellularLocation>
        <location evidence="1">Nucleus</location>
    </subcellularLocation>
</comment>
<evidence type="ECO:0000313" key="5">
    <source>
        <dbReference type="EMBL" id="SLM38948.1"/>
    </source>
</evidence>
<evidence type="ECO:0000256" key="1">
    <source>
        <dbReference type="ARBA" id="ARBA00004123"/>
    </source>
</evidence>
<accession>A0A1W5D708</accession>
<organism evidence="5 6">
    <name type="scientific">Lasallia pustulata</name>
    <dbReference type="NCBI Taxonomy" id="136370"/>
    <lineage>
        <taxon>Eukaryota</taxon>
        <taxon>Fungi</taxon>
        <taxon>Dikarya</taxon>
        <taxon>Ascomycota</taxon>
        <taxon>Pezizomycotina</taxon>
        <taxon>Lecanoromycetes</taxon>
        <taxon>OSLEUM clade</taxon>
        <taxon>Umbilicariomycetidae</taxon>
        <taxon>Umbilicariales</taxon>
        <taxon>Umbilicariaceae</taxon>
        <taxon>Lasallia</taxon>
    </lineage>
</organism>
<evidence type="ECO:0000313" key="6">
    <source>
        <dbReference type="Proteomes" id="UP000192927"/>
    </source>
</evidence>
<dbReference type="AlphaFoldDB" id="A0A1W5D708"/>